<sequence>MEIFLLSATIIAILIIPVHCIISMRPDPQLKKEMKRIMEKKKENIKWQIERNLQAKKRRNALQELAATFDYEGITFDDKSDKFYVIIKINKDALIEREIK</sequence>
<organism evidence="1">
    <name type="scientific">Siphoviridae sp. ctfR912</name>
    <dbReference type="NCBI Taxonomy" id="2825596"/>
    <lineage>
        <taxon>Viruses</taxon>
        <taxon>Duplodnaviria</taxon>
        <taxon>Heunggongvirae</taxon>
        <taxon>Uroviricota</taxon>
        <taxon>Caudoviricetes</taxon>
    </lineage>
</organism>
<dbReference type="EMBL" id="BK015614">
    <property type="protein sequence ID" value="DAE15932.1"/>
    <property type="molecule type" value="Genomic_DNA"/>
</dbReference>
<accession>A0A8S5QBM7</accession>
<reference evidence="1" key="1">
    <citation type="journal article" date="2021" name="Proc. Natl. Acad. Sci. U.S.A.">
        <title>A Catalog of Tens of Thousands of Viruses from Human Metagenomes Reveals Hidden Associations with Chronic Diseases.</title>
        <authorList>
            <person name="Tisza M.J."/>
            <person name="Buck C.B."/>
        </authorList>
    </citation>
    <scope>NUCLEOTIDE SEQUENCE</scope>
    <source>
        <strain evidence="1">CtfR912</strain>
    </source>
</reference>
<name>A0A8S5QBM7_9CAUD</name>
<proteinExistence type="predicted"/>
<protein>
    <submittedName>
        <fullName evidence="1">Uncharacterized protein</fullName>
    </submittedName>
</protein>
<evidence type="ECO:0000313" key="1">
    <source>
        <dbReference type="EMBL" id="DAE15932.1"/>
    </source>
</evidence>